<evidence type="ECO:0000313" key="3">
    <source>
        <dbReference type="Proteomes" id="UP000321363"/>
    </source>
</evidence>
<dbReference type="EMBL" id="VOQF01000016">
    <property type="protein sequence ID" value="TXC85768.1"/>
    <property type="molecule type" value="Genomic_DNA"/>
</dbReference>
<name>A0A5C6VQT5_9BACI</name>
<proteinExistence type="predicted"/>
<dbReference type="AlphaFoldDB" id="A0A5C6VQT5"/>
<reference evidence="2 3" key="1">
    <citation type="journal article" date="2005" name="Int. J. Syst. Evol. Microbiol.">
        <title>Bacillus litoralis sp. nov., isolated from a tidal flat of the Yellow Sea in Korea.</title>
        <authorList>
            <person name="Yoon J.H."/>
            <person name="Oh T.K."/>
        </authorList>
    </citation>
    <scope>NUCLEOTIDE SEQUENCE [LARGE SCALE GENOMIC DNA]</scope>
    <source>
        <strain evidence="2 3">SW-211</strain>
    </source>
</reference>
<dbReference type="RefSeq" id="WP_146950397.1">
    <property type="nucleotide sequence ID" value="NZ_VOQF01000016.1"/>
</dbReference>
<keyword evidence="1" id="KW-1133">Transmembrane helix</keyword>
<keyword evidence="3" id="KW-1185">Reference proteome</keyword>
<feature type="transmembrane region" description="Helical" evidence="1">
    <location>
        <begin position="6"/>
        <end position="25"/>
    </location>
</feature>
<gene>
    <name evidence="2" type="ORF">FS935_19900</name>
</gene>
<dbReference type="OrthoDB" id="2966642at2"/>
<dbReference type="Proteomes" id="UP000321363">
    <property type="component" value="Unassembled WGS sequence"/>
</dbReference>
<evidence type="ECO:0000313" key="2">
    <source>
        <dbReference type="EMBL" id="TXC85768.1"/>
    </source>
</evidence>
<protein>
    <submittedName>
        <fullName evidence="2">Uncharacterized protein</fullName>
    </submittedName>
</protein>
<keyword evidence="1" id="KW-0472">Membrane</keyword>
<evidence type="ECO:0000256" key="1">
    <source>
        <dbReference type="SAM" id="Phobius"/>
    </source>
</evidence>
<accession>A0A5C6VQT5</accession>
<feature type="transmembrane region" description="Helical" evidence="1">
    <location>
        <begin position="37"/>
        <end position="57"/>
    </location>
</feature>
<keyword evidence="1" id="KW-0812">Transmembrane</keyword>
<comment type="caution">
    <text evidence="2">The sequence shown here is derived from an EMBL/GenBank/DDBJ whole genome shotgun (WGS) entry which is preliminary data.</text>
</comment>
<organism evidence="2 3">
    <name type="scientific">Metabacillus litoralis</name>
    <dbReference type="NCBI Taxonomy" id="152268"/>
    <lineage>
        <taxon>Bacteria</taxon>
        <taxon>Bacillati</taxon>
        <taxon>Bacillota</taxon>
        <taxon>Bacilli</taxon>
        <taxon>Bacillales</taxon>
        <taxon>Bacillaceae</taxon>
        <taxon>Metabacillus</taxon>
    </lineage>
</organism>
<sequence length="338" mass="38500">MDNLTIIFIGMGFVLLLLSLILLISRIVKKNLKISKGIVTLLLTGFIFIIVGIGLMVPNLQNNIPSKMSKEEPVNTTMENSNEKEAEVVNDEIEPQKIARNLVKQEMAKQVGLKSWEITENKVTSDQIVNNIADYDKPVGDKRIVWVSGNVKATSEDDITGNVGYELELYQMKDDDRWYIGKHMGVLIDLEVTEKPLVEEGDKYFSNSEELPIPEESSQPEEEKSINAVNEELEFVETDLLGAWHWKDGEDFYMILRDDFTYSYIEEKAGFISEGTYTIEKVNNQFKVTVQYITGENKSIMFIDLIDKNHLEGNEDGYSWKASRMNPAEAEGILHKVK</sequence>